<evidence type="ECO:0000313" key="2">
    <source>
        <dbReference type="Proteomes" id="UP001056455"/>
    </source>
</evidence>
<organism evidence="1 2">
    <name type="scientific">Ornithinimicrobium faecis</name>
    <dbReference type="NCBI Taxonomy" id="2934158"/>
    <lineage>
        <taxon>Bacteria</taxon>
        <taxon>Bacillati</taxon>
        <taxon>Actinomycetota</taxon>
        <taxon>Actinomycetes</taxon>
        <taxon>Micrococcales</taxon>
        <taxon>Ornithinimicrobiaceae</taxon>
        <taxon>Ornithinimicrobium</taxon>
    </lineage>
</organism>
<dbReference type="EMBL" id="CP099489">
    <property type="protein sequence ID" value="USQ81350.1"/>
    <property type="molecule type" value="Genomic_DNA"/>
</dbReference>
<keyword evidence="2" id="KW-1185">Reference proteome</keyword>
<dbReference type="RefSeq" id="WP_252594770.1">
    <property type="nucleotide sequence ID" value="NZ_CP099489.1"/>
</dbReference>
<accession>A0ABY4YYL4</accession>
<dbReference type="Proteomes" id="UP001056455">
    <property type="component" value="Chromosome"/>
</dbReference>
<proteinExistence type="predicted"/>
<gene>
    <name evidence="1" type="ORF">NF556_06800</name>
</gene>
<name>A0ABY4YYL4_9MICO</name>
<protein>
    <submittedName>
        <fullName evidence="1">DinB family protein</fullName>
    </submittedName>
</protein>
<sequence>MSHDTGDRRALLTRQLDIAWRFAEAFVVDQIDEDLALWEPSGNACTVRRSDQGWVADWPDEENPPIPDVTIAWILWHIEWWWADAVAVVEERPKTPPEEHRWSGGTDGILATKTAWDGILATADLDHPVRGLMPEPQPLWFVAGWVNFELTKNLAEINHLKLLHANANRG</sequence>
<evidence type="ECO:0000313" key="1">
    <source>
        <dbReference type="EMBL" id="USQ81350.1"/>
    </source>
</evidence>
<reference evidence="1" key="1">
    <citation type="submission" date="2022-06" db="EMBL/GenBank/DDBJ databases">
        <title>Ornithinimicrobium HY1793.</title>
        <authorList>
            <person name="Huang Y."/>
        </authorList>
    </citation>
    <scope>NUCLEOTIDE SEQUENCE</scope>
    <source>
        <strain evidence="1">HY1793</strain>
    </source>
</reference>